<evidence type="ECO:0000256" key="2">
    <source>
        <dbReference type="SAM" id="MobiDB-lite"/>
    </source>
</evidence>
<protein>
    <recommendedName>
        <fullName evidence="3">Telomere length regulation protein conserved domain-containing protein</fullName>
    </recommendedName>
</protein>
<feature type="compositionally biased region" description="Polar residues" evidence="2">
    <location>
        <begin position="541"/>
        <end position="554"/>
    </location>
</feature>
<comment type="similarity">
    <text evidence="1">Belongs to the TEL2 family.</text>
</comment>
<feature type="region of interest" description="Disordered" evidence="2">
    <location>
        <begin position="517"/>
        <end position="599"/>
    </location>
</feature>
<dbReference type="GO" id="GO:0005829">
    <property type="term" value="C:cytosol"/>
    <property type="evidence" value="ECO:0007669"/>
    <property type="project" value="TreeGrafter"/>
</dbReference>
<dbReference type="PANTHER" id="PTHR15830:SF10">
    <property type="entry name" value="TELOMERE LENGTH REGULATION PROTEIN TEL2 HOMOLOG"/>
    <property type="match status" value="1"/>
</dbReference>
<dbReference type="FunFam" id="1.25.40.720:FF:000007">
    <property type="entry name" value="WGS project CABT00000000 data, contig 2.6"/>
    <property type="match status" value="1"/>
</dbReference>
<evidence type="ECO:0000313" key="5">
    <source>
        <dbReference type="Proteomes" id="UP000490939"/>
    </source>
</evidence>
<feature type="compositionally biased region" description="Acidic residues" evidence="2">
    <location>
        <begin position="563"/>
        <end position="573"/>
    </location>
</feature>
<evidence type="ECO:0000256" key="1">
    <source>
        <dbReference type="ARBA" id="ARBA00006133"/>
    </source>
</evidence>
<dbReference type="GO" id="GO:0051083">
    <property type="term" value="P:'de novo' cotranslational protein folding"/>
    <property type="evidence" value="ECO:0007669"/>
    <property type="project" value="TreeGrafter"/>
</dbReference>
<feature type="domain" description="Telomere length regulation protein conserved" evidence="3">
    <location>
        <begin position="601"/>
        <end position="712"/>
    </location>
</feature>
<dbReference type="InterPro" id="IPR038528">
    <property type="entry name" value="TEL2_C_sf"/>
</dbReference>
<dbReference type="InterPro" id="IPR019337">
    <property type="entry name" value="Telomere_length_regulation_dom"/>
</dbReference>
<organism evidence="4 5">
    <name type="scientific">Venturia inaequalis</name>
    <name type="common">Apple scab fungus</name>
    <dbReference type="NCBI Taxonomy" id="5025"/>
    <lineage>
        <taxon>Eukaryota</taxon>
        <taxon>Fungi</taxon>
        <taxon>Dikarya</taxon>
        <taxon>Ascomycota</taxon>
        <taxon>Pezizomycotina</taxon>
        <taxon>Dothideomycetes</taxon>
        <taxon>Pleosporomycetidae</taxon>
        <taxon>Venturiales</taxon>
        <taxon>Venturiaceae</taxon>
        <taxon>Venturia</taxon>
    </lineage>
</organism>
<name>A0A8H3V7Q5_VENIN</name>
<feature type="compositionally biased region" description="Polar residues" evidence="2">
    <location>
        <begin position="524"/>
        <end position="534"/>
    </location>
</feature>
<comment type="caution">
    <text evidence="4">The sequence shown here is derived from an EMBL/GenBank/DDBJ whole genome shotgun (WGS) entry which is preliminary data.</text>
</comment>
<dbReference type="InterPro" id="IPR051970">
    <property type="entry name" value="TEL2_Regulation"/>
</dbReference>
<dbReference type="GO" id="GO:0051879">
    <property type="term" value="F:Hsp90 protein binding"/>
    <property type="evidence" value="ECO:0007669"/>
    <property type="project" value="TreeGrafter"/>
</dbReference>
<proteinExistence type="inferred from homology"/>
<accession>A0A8H3V7Q5</accession>
<dbReference type="EMBL" id="WNWR01000335">
    <property type="protein sequence ID" value="KAE9982678.1"/>
    <property type="molecule type" value="Genomic_DNA"/>
</dbReference>
<evidence type="ECO:0000313" key="4">
    <source>
        <dbReference type="EMBL" id="KAE9982678.1"/>
    </source>
</evidence>
<dbReference type="GO" id="GO:0042162">
    <property type="term" value="F:telomeric DNA binding"/>
    <property type="evidence" value="ECO:0007669"/>
    <property type="project" value="TreeGrafter"/>
</dbReference>
<evidence type="ECO:0000259" key="3">
    <source>
        <dbReference type="Pfam" id="PF10193"/>
    </source>
</evidence>
<sequence>MDELLRPVKAKITIVEEIKTGPDESPKLIAPIESPEDALQTLKESPSWTQVQEVLILLTKPANGDFNIKQPGALAAQLIQALVTQTLPDFWTMLKKEKSPAPTKSMFTAALFSVSGLVALLSRLKVLTVACSPSAKPGQRSFSPLQLRDLLEVLEEILRPETMFTALWSNCVLLCTTLPQRTVLWKEFVSLVASGKLMSSFAEAEDILKQSGEKHRSLWVSKGTDYTRWLARNISNMVKVANASEAESFSAVKTICSKALAIGYSDVLVDELLLTLVLEEKDSMPKLKKLVQSLHTYEQRSFLKSVLWSVSKMSEAAIDQLWNSTSLEETSPEIAGFAALLHSTTSDNEILLDFLVELLMKLESSPLIGSDILQRVVLACIANDEDRISSVMEKSMEQFGDQMFVKHAPMVQQEARARILLISSGYVHRKQPMFLFALAKSSIQMHGVSNRLKSTSPRARWLGMIVGMSISNLTDKEGGRLAFTDESLETPEAQWYRRLPRVNDHIGKIDDIRKRAVAQHHGSRYQSATKTNLTIRPKIPKTQTGSRQGPSMSVVSGPRIVELDDEDDEDDDLVPYGKPDSDPEDDDEDPTLVQRNKPKPPVYIRDLIAGLRDTESYDRHRLALTTAASLIRRKANFGKEVSDHAEELTGIIAGLHDHFDMEDFLGLRQSALTAILVAQPMTIAQYLARSCFEGDFSLQQRTAMFTALGLGARELAGFKDDNEAEAPEFPSKKLPERLDKVYRVKQLPSVVKVAEKLEQLMIQPMALQAADQLTGPNALKVRTFSSRMAVERAKKKPMPNELAKIVAQNFFFPLTGRWWTQVQSYGNQSLAFSTHLLPIYLRTLAILLHASGRSTLALPQMTSELWDLLLSLRNNALNDNDVGILESLLFALLTLLEFNEDKQRLATEHAKELVETQQWAKLVLEKREAGAGGEDEGEKVRMLAAAVIVRCHEVIERWQRLMLGDMVDM</sequence>
<dbReference type="PANTHER" id="PTHR15830">
    <property type="entry name" value="TELOMERE LENGTH REGULATION PROTEIN TEL2 FAMILY MEMBER"/>
    <property type="match status" value="1"/>
</dbReference>
<dbReference type="AlphaFoldDB" id="A0A8H3V7Q5"/>
<keyword evidence="5" id="KW-1185">Reference proteome</keyword>
<dbReference type="Gene3D" id="1.25.40.720">
    <property type="entry name" value="Telomere length regulation protein 2, C-terminal domain"/>
    <property type="match status" value="2"/>
</dbReference>
<reference evidence="4 5" key="1">
    <citation type="submission" date="2019-07" db="EMBL/GenBank/DDBJ databases">
        <title>Venturia inaequalis Genome Resource.</title>
        <authorList>
            <person name="Lichtner F.J."/>
        </authorList>
    </citation>
    <scope>NUCLEOTIDE SEQUENCE [LARGE SCALE GENOMIC DNA]</scope>
    <source>
        <strain evidence="4 5">DMI_063113</strain>
    </source>
</reference>
<dbReference type="Proteomes" id="UP000490939">
    <property type="component" value="Unassembled WGS sequence"/>
</dbReference>
<dbReference type="Pfam" id="PF10193">
    <property type="entry name" value="Telomere_reg-2"/>
    <property type="match status" value="1"/>
</dbReference>
<gene>
    <name evidence="4" type="ORF">EG327_005786</name>
</gene>